<name>A0A9N9IZV6_9GLOM</name>
<gene>
    <name evidence="2" type="ORF">DERYTH_LOCUS17569</name>
</gene>
<evidence type="ECO:0000313" key="2">
    <source>
        <dbReference type="EMBL" id="CAG8758378.1"/>
    </source>
</evidence>
<evidence type="ECO:0000259" key="1">
    <source>
        <dbReference type="Pfam" id="PF07714"/>
    </source>
</evidence>
<dbReference type="GO" id="GO:0004672">
    <property type="term" value="F:protein kinase activity"/>
    <property type="evidence" value="ECO:0007669"/>
    <property type="project" value="InterPro"/>
</dbReference>
<sequence>ECKVAVKSIKNLPYNVFDEFKASEIFRETIALTESAISCKNDVVNFGVLKCYGLKLPFSDKMHDNINLYFAICDGERPQTDRDVFIPKCYKELMEQCWDVDPSNRPDVNELYEVLRG</sequence>
<evidence type="ECO:0000313" key="3">
    <source>
        <dbReference type="Proteomes" id="UP000789405"/>
    </source>
</evidence>
<reference evidence="2" key="1">
    <citation type="submission" date="2021-06" db="EMBL/GenBank/DDBJ databases">
        <authorList>
            <person name="Kallberg Y."/>
            <person name="Tangrot J."/>
            <person name="Rosling A."/>
        </authorList>
    </citation>
    <scope>NUCLEOTIDE SEQUENCE</scope>
    <source>
        <strain evidence="2">MA453B</strain>
    </source>
</reference>
<dbReference type="InterPro" id="IPR011009">
    <property type="entry name" value="Kinase-like_dom_sf"/>
</dbReference>
<feature type="domain" description="Serine-threonine/tyrosine-protein kinase catalytic" evidence="1">
    <location>
        <begin position="32"/>
        <end position="115"/>
    </location>
</feature>
<dbReference type="Gene3D" id="1.10.510.10">
    <property type="entry name" value="Transferase(Phosphotransferase) domain 1"/>
    <property type="match status" value="1"/>
</dbReference>
<dbReference type="InterPro" id="IPR001245">
    <property type="entry name" value="Ser-Thr/Tyr_kinase_cat_dom"/>
</dbReference>
<accession>A0A9N9IZV6</accession>
<dbReference type="Proteomes" id="UP000789405">
    <property type="component" value="Unassembled WGS sequence"/>
</dbReference>
<dbReference type="OrthoDB" id="2331397at2759"/>
<dbReference type="SUPFAM" id="SSF56112">
    <property type="entry name" value="Protein kinase-like (PK-like)"/>
    <property type="match status" value="1"/>
</dbReference>
<dbReference type="EMBL" id="CAJVPY010016707">
    <property type="protein sequence ID" value="CAG8758378.1"/>
    <property type="molecule type" value="Genomic_DNA"/>
</dbReference>
<organism evidence="2 3">
    <name type="scientific">Dentiscutata erythropus</name>
    <dbReference type="NCBI Taxonomy" id="1348616"/>
    <lineage>
        <taxon>Eukaryota</taxon>
        <taxon>Fungi</taxon>
        <taxon>Fungi incertae sedis</taxon>
        <taxon>Mucoromycota</taxon>
        <taxon>Glomeromycotina</taxon>
        <taxon>Glomeromycetes</taxon>
        <taxon>Diversisporales</taxon>
        <taxon>Gigasporaceae</taxon>
        <taxon>Dentiscutata</taxon>
    </lineage>
</organism>
<keyword evidence="3" id="KW-1185">Reference proteome</keyword>
<feature type="non-terminal residue" evidence="2">
    <location>
        <position position="117"/>
    </location>
</feature>
<dbReference type="AlphaFoldDB" id="A0A9N9IZV6"/>
<proteinExistence type="predicted"/>
<comment type="caution">
    <text evidence="2">The sequence shown here is derived from an EMBL/GenBank/DDBJ whole genome shotgun (WGS) entry which is preliminary data.</text>
</comment>
<dbReference type="Pfam" id="PF07714">
    <property type="entry name" value="PK_Tyr_Ser-Thr"/>
    <property type="match status" value="1"/>
</dbReference>
<protein>
    <submittedName>
        <fullName evidence="2">25636_t:CDS:1</fullName>
    </submittedName>
</protein>